<dbReference type="Pfam" id="PF13639">
    <property type="entry name" value="zf-RING_2"/>
    <property type="match status" value="1"/>
</dbReference>
<feature type="region of interest" description="Disordered" evidence="2">
    <location>
        <begin position="252"/>
        <end position="307"/>
    </location>
</feature>
<keyword evidence="1" id="KW-0479">Metal-binding</keyword>
<evidence type="ECO:0000313" key="4">
    <source>
        <dbReference type="EMBL" id="KAK7029032.1"/>
    </source>
</evidence>
<dbReference type="PROSITE" id="PS50089">
    <property type="entry name" value="ZF_RING_2"/>
    <property type="match status" value="1"/>
</dbReference>
<feature type="compositionally biased region" description="Basic and acidic residues" evidence="2">
    <location>
        <begin position="298"/>
        <end position="307"/>
    </location>
</feature>
<dbReference type="SUPFAM" id="SSF57850">
    <property type="entry name" value="RING/U-box"/>
    <property type="match status" value="1"/>
</dbReference>
<dbReference type="InterPro" id="IPR013083">
    <property type="entry name" value="Znf_RING/FYVE/PHD"/>
</dbReference>
<dbReference type="InterPro" id="IPR001841">
    <property type="entry name" value="Znf_RING"/>
</dbReference>
<evidence type="ECO:0000256" key="2">
    <source>
        <dbReference type="SAM" id="MobiDB-lite"/>
    </source>
</evidence>
<organism evidence="4 5">
    <name type="scientific">Paramarasmius palmivorus</name>
    <dbReference type="NCBI Taxonomy" id="297713"/>
    <lineage>
        <taxon>Eukaryota</taxon>
        <taxon>Fungi</taxon>
        <taxon>Dikarya</taxon>
        <taxon>Basidiomycota</taxon>
        <taxon>Agaricomycotina</taxon>
        <taxon>Agaricomycetes</taxon>
        <taxon>Agaricomycetidae</taxon>
        <taxon>Agaricales</taxon>
        <taxon>Marasmiineae</taxon>
        <taxon>Marasmiaceae</taxon>
        <taxon>Paramarasmius</taxon>
    </lineage>
</organism>
<dbReference type="AlphaFoldDB" id="A0AAW0BQZ2"/>
<accession>A0AAW0BQZ2</accession>
<dbReference type="GO" id="GO:0008270">
    <property type="term" value="F:zinc ion binding"/>
    <property type="evidence" value="ECO:0007669"/>
    <property type="project" value="UniProtKB-KW"/>
</dbReference>
<proteinExistence type="predicted"/>
<evidence type="ECO:0000313" key="5">
    <source>
        <dbReference type="Proteomes" id="UP001383192"/>
    </source>
</evidence>
<dbReference type="EMBL" id="JAYKXP010000085">
    <property type="protein sequence ID" value="KAK7029032.1"/>
    <property type="molecule type" value="Genomic_DNA"/>
</dbReference>
<sequence length="307" mass="34513">MTKSLPRWEPLKSLQYCKKVCKEFWDDVGGPGPRKGRMVGFTLTSSDAYRQSCLEQCQAGIDEANRTNASAPLQTLEVESTEPSLAAPMSFKTHSGKRSKILVPLLQAEPASGNLIAVPDASLLLNPPEALGLVDLCANDRYQIVLSALKAKKVDASEILYKKAKKDSKEDPSWRRAACSICYDGEDLDDSGRLLACQCRSHIYCKVCVQEWIKKSRVRAEGLISCPQCRCIVYTISSAWIFLTPEEERHRNQYREDKKAKKRARNKQNKREAEARKRVRLSEEAQQRKNIHCATKGEAGEGVHEKV</sequence>
<reference evidence="4 5" key="1">
    <citation type="submission" date="2024-01" db="EMBL/GenBank/DDBJ databases">
        <title>A draft genome for a cacao thread blight-causing isolate of Paramarasmius palmivorus.</title>
        <authorList>
            <person name="Baruah I.K."/>
            <person name="Bukari Y."/>
            <person name="Amoako-Attah I."/>
            <person name="Meinhardt L.W."/>
            <person name="Bailey B.A."/>
            <person name="Cohen S.P."/>
        </authorList>
    </citation>
    <scope>NUCLEOTIDE SEQUENCE [LARGE SCALE GENOMIC DNA]</scope>
    <source>
        <strain evidence="4 5">GH-12</strain>
    </source>
</reference>
<feature type="compositionally biased region" description="Basic and acidic residues" evidence="2">
    <location>
        <begin position="269"/>
        <end position="287"/>
    </location>
</feature>
<evidence type="ECO:0000256" key="1">
    <source>
        <dbReference type="PROSITE-ProRule" id="PRU00175"/>
    </source>
</evidence>
<name>A0AAW0BQZ2_9AGAR</name>
<dbReference type="Gene3D" id="3.30.40.10">
    <property type="entry name" value="Zinc/RING finger domain, C3HC4 (zinc finger)"/>
    <property type="match status" value="1"/>
</dbReference>
<keyword evidence="1" id="KW-0863">Zinc-finger</keyword>
<feature type="domain" description="RING-type" evidence="3">
    <location>
        <begin position="179"/>
        <end position="230"/>
    </location>
</feature>
<dbReference type="Proteomes" id="UP001383192">
    <property type="component" value="Unassembled WGS sequence"/>
</dbReference>
<gene>
    <name evidence="4" type="ORF">VNI00_014742</name>
</gene>
<protein>
    <recommendedName>
        <fullName evidence="3">RING-type domain-containing protein</fullName>
    </recommendedName>
</protein>
<evidence type="ECO:0000259" key="3">
    <source>
        <dbReference type="PROSITE" id="PS50089"/>
    </source>
</evidence>
<keyword evidence="1" id="KW-0862">Zinc</keyword>
<keyword evidence="5" id="KW-1185">Reference proteome</keyword>
<comment type="caution">
    <text evidence="4">The sequence shown here is derived from an EMBL/GenBank/DDBJ whole genome shotgun (WGS) entry which is preliminary data.</text>
</comment>